<dbReference type="AlphaFoldDB" id="A0A7C1JCU8"/>
<dbReference type="PANTHER" id="PTHR38657:SF1">
    <property type="entry name" value="SLR1343 PROTEIN"/>
    <property type="match status" value="1"/>
</dbReference>
<dbReference type="EMBL" id="DSMG01000084">
    <property type="protein sequence ID" value="HDX31564.1"/>
    <property type="molecule type" value="Genomic_DNA"/>
</dbReference>
<accession>A0A7C1JCU8</accession>
<dbReference type="InterPro" id="IPR052551">
    <property type="entry name" value="UV-DNA_repair_photolyase"/>
</dbReference>
<dbReference type="PROSITE" id="PS51645">
    <property type="entry name" value="PHR_CRY_ALPHA_BETA"/>
    <property type="match status" value="1"/>
</dbReference>
<evidence type="ECO:0000259" key="1">
    <source>
        <dbReference type="PROSITE" id="PS51645"/>
    </source>
</evidence>
<feature type="domain" description="Photolyase/cryptochrome alpha/beta" evidence="1">
    <location>
        <begin position="2"/>
        <end position="131"/>
    </location>
</feature>
<protein>
    <submittedName>
        <fullName evidence="2">Cryptochrome/photolyase family protein</fullName>
    </submittedName>
</protein>
<dbReference type="Pfam" id="PF04244">
    <property type="entry name" value="DPRP"/>
    <property type="match status" value="1"/>
</dbReference>
<proteinExistence type="predicted"/>
<dbReference type="InterPro" id="IPR006050">
    <property type="entry name" value="DNA_photolyase_N"/>
</dbReference>
<name>A0A7C1JCU8_9CHLR</name>
<dbReference type="GO" id="GO:0016829">
    <property type="term" value="F:lyase activity"/>
    <property type="evidence" value="ECO:0007669"/>
    <property type="project" value="UniProtKB-KW"/>
</dbReference>
<dbReference type="PANTHER" id="PTHR38657">
    <property type="entry name" value="SLR1343 PROTEIN"/>
    <property type="match status" value="1"/>
</dbReference>
<organism evidence="2">
    <name type="scientific">Caldilinea aerophila</name>
    <dbReference type="NCBI Taxonomy" id="133453"/>
    <lineage>
        <taxon>Bacteria</taxon>
        <taxon>Bacillati</taxon>
        <taxon>Chloroflexota</taxon>
        <taxon>Caldilineae</taxon>
        <taxon>Caldilineales</taxon>
        <taxon>Caldilineaceae</taxon>
        <taxon>Caldilinea</taxon>
    </lineage>
</organism>
<dbReference type="InterPro" id="IPR007357">
    <property type="entry name" value="PhrB-like"/>
</dbReference>
<gene>
    <name evidence="2" type="ORF">ENQ20_08710</name>
</gene>
<dbReference type="SUPFAM" id="SSF48173">
    <property type="entry name" value="Cryptochrome/photolyase FAD-binding domain"/>
    <property type="match status" value="1"/>
</dbReference>
<dbReference type="Gene3D" id="1.25.40.80">
    <property type="match status" value="1"/>
</dbReference>
<dbReference type="Gene3D" id="1.10.10.1710">
    <property type="entry name" value="Deoxyribodipyrimidine photolyase-related"/>
    <property type="match status" value="1"/>
</dbReference>
<keyword evidence="2" id="KW-0456">Lyase</keyword>
<comment type="caution">
    <text evidence="2">The sequence shown here is derived from an EMBL/GenBank/DDBJ whole genome shotgun (WGS) entry which is preliminary data.</text>
</comment>
<dbReference type="InterPro" id="IPR036134">
    <property type="entry name" value="Crypto/Photolyase_FAD-like_sf"/>
</dbReference>
<dbReference type="Gene3D" id="1.10.579.10">
    <property type="entry name" value="DNA Cyclobutane Dipyrimidine Photolyase, subunit A, domain 3"/>
    <property type="match status" value="1"/>
</dbReference>
<reference evidence="2" key="1">
    <citation type="journal article" date="2020" name="mSystems">
        <title>Genome- and Community-Level Interaction Insights into Carbon Utilization and Element Cycling Functions of Hydrothermarchaeota in Hydrothermal Sediment.</title>
        <authorList>
            <person name="Zhou Z."/>
            <person name="Liu Y."/>
            <person name="Xu W."/>
            <person name="Pan J."/>
            <person name="Luo Z.H."/>
            <person name="Li M."/>
        </authorList>
    </citation>
    <scope>NUCLEOTIDE SEQUENCE [LARGE SCALE GENOMIC DNA]</scope>
    <source>
        <strain evidence="2">SpSt-289</strain>
    </source>
</reference>
<sequence>MAPLSVWILGDQLLHSHPALLAAESLVERSQIQVVLIESERRKGRLPYHRKKLVLLLSAMRHYVEELRSAGYAVEYRRAPTMLEGLRQHVAAHRPERVLTMAAAEYRGRQFQQRLSDLLGVPVDVLPNTQFLCGRFDPFPNTEKKVILETFYRAMRRRWGLLLDAQGEPVGGAWNFDRENRKPLPRRGLAIPPPIRFAPDAITAQVMHEVAALPHGVGRVDGFDLAVTRHDAERAREDFLYHRLPNFGPYEDAMSCSSAVLFHSLLSPYLNIGLLDPLETVQRAEQAYYEGHAPLASVEGFIRQIIGWREYIYWQYWRQMPGLLTANGWGFTRAMPRLFWDAATPMNCLRSVVSRVLELGYCHHIERLMVICNFCMLAGIDPAAVNEWFLSFYVDAYEWVVSPNVIGMGMNADGGQTATKPYIASANYIHKMSDYCAECRLNPKLRTGADACPYNFLYWNFLLEHEETLRANPRLGPAVLGLKHLTPEERAAIRAQAVQFLEELPLYHREEA</sequence>
<evidence type="ECO:0000313" key="2">
    <source>
        <dbReference type="EMBL" id="HDX31564.1"/>
    </source>
</evidence>
<dbReference type="InterPro" id="IPR014729">
    <property type="entry name" value="Rossmann-like_a/b/a_fold"/>
</dbReference>
<dbReference type="Gene3D" id="3.40.50.620">
    <property type="entry name" value="HUPs"/>
    <property type="match status" value="1"/>
</dbReference>